<dbReference type="Proteomes" id="UP001153636">
    <property type="component" value="Chromosome 1"/>
</dbReference>
<proteinExistence type="predicted"/>
<dbReference type="AlphaFoldDB" id="A0A9P0G2V3"/>
<feature type="region of interest" description="Disordered" evidence="1">
    <location>
        <begin position="1"/>
        <end position="34"/>
    </location>
</feature>
<evidence type="ECO:0000313" key="2">
    <source>
        <dbReference type="EMBL" id="CAH1099829.1"/>
    </source>
</evidence>
<name>A0A9P0G2V3_9CUCU</name>
<keyword evidence="3" id="KW-1185">Reference proteome</keyword>
<evidence type="ECO:0000313" key="3">
    <source>
        <dbReference type="Proteomes" id="UP001153636"/>
    </source>
</evidence>
<organism evidence="2 3">
    <name type="scientific">Psylliodes chrysocephalus</name>
    <dbReference type="NCBI Taxonomy" id="3402493"/>
    <lineage>
        <taxon>Eukaryota</taxon>
        <taxon>Metazoa</taxon>
        <taxon>Ecdysozoa</taxon>
        <taxon>Arthropoda</taxon>
        <taxon>Hexapoda</taxon>
        <taxon>Insecta</taxon>
        <taxon>Pterygota</taxon>
        <taxon>Neoptera</taxon>
        <taxon>Endopterygota</taxon>
        <taxon>Coleoptera</taxon>
        <taxon>Polyphaga</taxon>
        <taxon>Cucujiformia</taxon>
        <taxon>Chrysomeloidea</taxon>
        <taxon>Chrysomelidae</taxon>
        <taxon>Galerucinae</taxon>
        <taxon>Alticini</taxon>
        <taxon>Psylliodes</taxon>
    </lineage>
</organism>
<dbReference type="EMBL" id="OV651813">
    <property type="protein sequence ID" value="CAH1099829.1"/>
    <property type="molecule type" value="Genomic_DNA"/>
</dbReference>
<reference evidence="2" key="1">
    <citation type="submission" date="2022-01" db="EMBL/GenBank/DDBJ databases">
        <authorList>
            <person name="King R."/>
        </authorList>
    </citation>
    <scope>NUCLEOTIDE SEQUENCE</scope>
</reference>
<protein>
    <submittedName>
        <fullName evidence="2">Uncharacterized protein</fullName>
    </submittedName>
</protein>
<accession>A0A9P0G2V3</accession>
<gene>
    <name evidence="2" type="ORF">PSYICH_LOCUS890</name>
</gene>
<sequence length="159" mass="17820">MLKEEHMENENLQEKSQCDEREEPHGIGESVDGHNDVVNNVVHSMAEHQEEIETLVITNENTEEIFSQEEVTLCITCSKDESKCILCQNTAIIEETRHDASRGQKRAAKKMLANIGSCVLLPIDKIDRGPSDMQNLMCVVTDYKNGVYQVGCVAGRIKS</sequence>
<dbReference type="OrthoDB" id="6694472at2759"/>
<evidence type="ECO:0000256" key="1">
    <source>
        <dbReference type="SAM" id="MobiDB-lite"/>
    </source>
</evidence>